<evidence type="ECO:0000256" key="5">
    <source>
        <dbReference type="RuleBase" id="RU003801"/>
    </source>
</evidence>
<evidence type="ECO:0000256" key="1">
    <source>
        <dbReference type="ARBA" id="ARBA00005232"/>
    </source>
</evidence>
<dbReference type="InterPro" id="IPR039551">
    <property type="entry name" value="Cho/carn_acyl_trans"/>
</dbReference>
<dbReference type="PANTHER" id="PTHR22589">
    <property type="entry name" value="CARNITINE O-ACYLTRANSFERASE"/>
    <property type="match status" value="1"/>
</dbReference>
<keyword evidence="2 5" id="KW-0808">Transferase</keyword>
<dbReference type="AlphaFoldDB" id="A0AAD5JXJ4"/>
<dbReference type="Pfam" id="PF00755">
    <property type="entry name" value="Carn_acyltransf"/>
    <property type="match status" value="1"/>
</dbReference>
<dbReference type="PANTHER" id="PTHR22589:SF107">
    <property type="entry name" value="CHOLINE_CARNITINE ACYLTRANSFERASE DOMAIN-CONTAINING PROTEIN"/>
    <property type="match status" value="1"/>
</dbReference>
<accession>A0AAD5JXJ4</accession>
<reference evidence="7" key="2">
    <citation type="submission" date="2023-02" db="EMBL/GenBank/DDBJ databases">
        <authorList>
            <consortium name="DOE Joint Genome Institute"/>
            <person name="Mondo S.J."/>
            <person name="Chang Y."/>
            <person name="Wang Y."/>
            <person name="Ahrendt S."/>
            <person name="Andreopoulos W."/>
            <person name="Barry K."/>
            <person name="Beard J."/>
            <person name="Benny G.L."/>
            <person name="Blankenship S."/>
            <person name="Bonito G."/>
            <person name="Cuomo C."/>
            <person name="Desiro A."/>
            <person name="Gervers K.A."/>
            <person name="Hundley H."/>
            <person name="Kuo A."/>
            <person name="LaButti K."/>
            <person name="Lang B.F."/>
            <person name="Lipzen A."/>
            <person name="O'Donnell K."/>
            <person name="Pangilinan J."/>
            <person name="Reynolds N."/>
            <person name="Sandor L."/>
            <person name="Smith M.W."/>
            <person name="Tsang A."/>
            <person name="Grigoriev I.V."/>
            <person name="Stajich J.E."/>
            <person name="Spatafora J.W."/>
        </authorList>
    </citation>
    <scope>NUCLEOTIDE SEQUENCE</scope>
    <source>
        <strain evidence="7">RSA 2281</strain>
    </source>
</reference>
<gene>
    <name evidence="7" type="ORF">BDA99DRAFT_514486</name>
</gene>
<evidence type="ECO:0000313" key="8">
    <source>
        <dbReference type="Proteomes" id="UP001209540"/>
    </source>
</evidence>
<evidence type="ECO:0000313" key="7">
    <source>
        <dbReference type="EMBL" id="KAI9258898.1"/>
    </source>
</evidence>
<dbReference type="InterPro" id="IPR000542">
    <property type="entry name" value="Carn_acyl_trans"/>
</dbReference>
<name>A0AAD5JXJ4_9FUNG</name>
<dbReference type="Gene3D" id="3.30.559.10">
    <property type="entry name" value="Chloramphenicol acetyltransferase-like domain"/>
    <property type="match status" value="1"/>
</dbReference>
<protein>
    <submittedName>
        <fullName evidence="7">Acyltransferase ChoActase/COT/CPT</fullName>
    </submittedName>
</protein>
<dbReference type="PROSITE" id="PS00440">
    <property type="entry name" value="ACYLTRANSF_C_2"/>
    <property type="match status" value="1"/>
</dbReference>
<dbReference type="InterPro" id="IPR023213">
    <property type="entry name" value="CAT-like_dom_sf"/>
</dbReference>
<organism evidence="7 8">
    <name type="scientific">Phascolomyces articulosus</name>
    <dbReference type="NCBI Taxonomy" id="60185"/>
    <lineage>
        <taxon>Eukaryota</taxon>
        <taxon>Fungi</taxon>
        <taxon>Fungi incertae sedis</taxon>
        <taxon>Mucoromycota</taxon>
        <taxon>Mucoromycotina</taxon>
        <taxon>Mucoromycetes</taxon>
        <taxon>Mucorales</taxon>
        <taxon>Lichtheimiaceae</taxon>
        <taxon>Phascolomyces</taxon>
    </lineage>
</organism>
<dbReference type="GO" id="GO:0016746">
    <property type="term" value="F:acyltransferase activity"/>
    <property type="evidence" value="ECO:0007669"/>
    <property type="project" value="UniProtKB-KW"/>
</dbReference>
<evidence type="ECO:0000256" key="4">
    <source>
        <dbReference type="PIRSR" id="PIRSR600542-1"/>
    </source>
</evidence>
<evidence type="ECO:0000256" key="2">
    <source>
        <dbReference type="ARBA" id="ARBA00022679"/>
    </source>
</evidence>
<reference evidence="7" key="1">
    <citation type="journal article" date="2022" name="IScience">
        <title>Evolution of zygomycete secretomes and the origins of terrestrial fungal ecologies.</title>
        <authorList>
            <person name="Chang Y."/>
            <person name="Wang Y."/>
            <person name="Mondo S."/>
            <person name="Ahrendt S."/>
            <person name="Andreopoulos W."/>
            <person name="Barry K."/>
            <person name="Beard J."/>
            <person name="Benny G.L."/>
            <person name="Blankenship S."/>
            <person name="Bonito G."/>
            <person name="Cuomo C."/>
            <person name="Desiro A."/>
            <person name="Gervers K.A."/>
            <person name="Hundley H."/>
            <person name="Kuo A."/>
            <person name="LaButti K."/>
            <person name="Lang B.F."/>
            <person name="Lipzen A."/>
            <person name="O'Donnell K."/>
            <person name="Pangilinan J."/>
            <person name="Reynolds N."/>
            <person name="Sandor L."/>
            <person name="Smith M.E."/>
            <person name="Tsang A."/>
            <person name="Grigoriev I.V."/>
            <person name="Stajich J.E."/>
            <person name="Spatafora J.W."/>
        </authorList>
    </citation>
    <scope>NUCLEOTIDE SEQUENCE</scope>
    <source>
        <strain evidence="7">RSA 2281</strain>
    </source>
</reference>
<dbReference type="Proteomes" id="UP001209540">
    <property type="component" value="Unassembled WGS sequence"/>
</dbReference>
<sequence length="645" mass="73637">MTPKTYSLQHTLPRLPIPSLKESCAIYLHSLKPLLTPEQLAQTEKNVSDFLKSDLSRSLQQRLIDIDQASPNNWLEDNFWLRKAYLEWRDPLMVNSNWYMLGRDDVNHPQDLLVNNGVRPSGHFTYYQLHRAAHMIYRGLEYKEKLDVEEIPVDMIKGKPQCMWQHSRIFGITRIPLHHCDTLVQEDLSTCRHIIILVRDQVYQLPVYKKQANDTWERLSPQEIEEQLLAIVSHVLQLEQPQAPIGVLTSWDRDNWAIARNHLLALDPQNQETARIIESSLFAIGLDDNSHGADTGSWTKTAFCGHQGLGNGHNRWYDKSLTFVFESNGKCFLSGEHSPCDALLVSYAWDHMLDAPCPLPFNTNIVQPIPQRQQQNVHHLTWRTDAFIAQCLKDAQVAADATAAFSDSCTCYFDTFGTDWVKKTGKVPPDAFFQMVLQLAYYRLHKKVVATYETGSTRKYLRGRTDTIRTCSVESKAFVEGWCNTELDIKDKYDLLVKATATHRKYTQIASEGHACDRHLMVLRLLNSDHQMRNPATGKLESVPMHAMFQDPIFQKSQTWILSTSGLQAGIRLMGTGFGAAAVDGYGINYMAAPMLVKFGIECKNVPETVTAQKFSDTIRQTLLDMKDVCEQINNRPNEKQQAKI</sequence>
<comment type="similarity">
    <text evidence="1 5">Belongs to the carnitine/choline acetyltransferase family.</text>
</comment>
<dbReference type="SUPFAM" id="SSF52777">
    <property type="entry name" value="CoA-dependent acyltransferases"/>
    <property type="match status" value="2"/>
</dbReference>
<feature type="domain" description="Choline/carnitine acyltransferase" evidence="6">
    <location>
        <begin position="15"/>
        <end position="621"/>
    </location>
</feature>
<keyword evidence="3 5" id="KW-0012">Acyltransferase</keyword>
<evidence type="ECO:0000259" key="6">
    <source>
        <dbReference type="Pfam" id="PF00755"/>
    </source>
</evidence>
<proteinExistence type="inferred from homology"/>
<dbReference type="Gene3D" id="3.30.559.70">
    <property type="entry name" value="Choline/Carnitine o-acyltransferase, domain 2"/>
    <property type="match status" value="1"/>
</dbReference>
<dbReference type="InterPro" id="IPR042231">
    <property type="entry name" value="Cho/carn_acyl_trans_2"/>
</dbReference>
<dbReference type="EMBL" id="JAIXMP010000018">
    <property type="protein sequence ID" value="KAI9258898.1"/>
    <property type="molecule type" value="Genomic_DNA"/>
</dbReference>
<keyword evidence="8" id="KW-1185">Reference proteome</keyword>
<comment type="caution">
    <text evidence="7">The sequence shown here is derived from an EMBL/GenBank/DDBJ whole genome shotgun (WGS) entry which is preliminary data.</text>
</comment>
<evidence type="ECO:0000256" key="3">
    <source>
        <dbReference type="ARBA" id="ARBA00023315"/>
    </source>
</evidence>
<feature type="active site" description="Proton acceptor" evidence="4">
    <location>
        <position position="337"/>
    </location>
</feature>